<proteinExistence type="predicted"/>
<comment type="caution">
    <text evidence="2">The sequence shown here is derived from an EMBL/GenBank/DDBJ whole genome shotgun (WGS) entry which is preliminary data.</text>
</comment>
<organism evidence="2 3">
    <name type="scientific">Cloeon dipterum</name>
    <dbReference type="NCBI Taxonomy" id="197152"/>
    <lineage>
        <taxon>Eukaryota</taxon>
        <taxon>Metazoa</taxon>
        <taxon>Ecdysozoa</taxon>
        <taxon>Arthropoda</taxon>
        <taxon>Hexapoda</taxon>
        <taxon>Insecta</taxon>
        <taxon>Pterygota</taxon>
        <taxon>Palaeoptera</taxon>
        <taxon>Ephemeroptera</taxon>
        <taxon>Pisciforma</taxon>
        <taxon>Baetidae</taxon>
        <taxon>Cloeon</taxon>
    </lineage>
</organism>
<evidence type="ECO:0000256" key="1">
    <source>
        <dbReference type="SAM" id="SignalP"/>
    </source>
</evidence>
<protein>
    <submittedName>
        <fullName evidence="2">Uncharacterized protein</fullName>
    </submittedName>
</protein>
<feature type="signal peptide" evidence="1">
    <location>
        <begin position="1"/>
        <end position="20"/>
    </location>
</feature>
<keyword evidence="3" id="KW-1185">Reference proteome</keyword>
<feature type="chain" id="PRO_5035780726" evidence="1">
    <location>
        <begin position="21"/>
        <end position="247"/>
    </location>
</feature>
<dbReference type="AlphaFoldDB" id="A0A8S1DVX3"/>
<reference evidence="2 3" key="1">
    <citation type="submission" date="2020-04" db="EMBL/GenBank/DDBJ databases">
        <authorList>
            <person name="Alioto T."/>
            <person name="Alioto T."/>
            <person name="Gomez Garrido J."/>
        </authorList>
    </citation>
    <scope>NUCLEOTIDE SEQUENCE [LARGE SCALE GENOMIC DNA]</scope>
</reference>
<evidence type="ECO:0000313" key="2">
    <source>
        <dbReference type="EMBL" id="CAB3384854.1"/>
    </source>
</evidence>
<gene>
    <name evidence="2" type="ORF">CLODIP_2_CD10802</name>
</gene>
<name>A0A8S1DVX3_9INSE</name>
<evidence type="ECO:0000313" key="3">
    <source>
        <dbReference type="Proteomes" id="UP000494165"/>
    </source>
</evidence>
<accession>A0A8S1DVX3</accession>
<keyword evidence="1" id="KW-0732">Signal</keyword>
<dbReference type="Proteomes" id="UP000494165">
    <property type="component" value="Unassembled WGS sequence"/>
</dbReference>
<sequence>MGTNIFKIFVGLIYIYASQGAFGPPQNVDLSDLPYIVKMAGTNDEGFNGPLAVLSDFYAFGALSIVLPENVPSDFIVYSDMLAATRKQHPPSKLYMLNDGLLVIKVCEPFLGIPRMSLDFGEFHSFNNVQVAGNLIYYDNNTLKSVTTVVHTYNECDALLGALSLTYNSSYQICSPAENSTNAMSFVTSTAGVFYNTFLLVVDKQVEGIPTYINHEATNLALVHPIKYSNVQRFIDVIASAADVDLM</sequence>
<dbReference type="EMBL" id="CADEPI010000376">
    <property type="protein sequence ID" value="CAB3384854.1"/>
    <property type="molecule type" value="Genomic_DNA"/>
</dbReference>